<feature type="region of interest" description="Disordered" evidence="2">
    <location>
        <begin position="501"/>
        <end position="549"/>
    </location>
</feature>
<feature type="compositionally biased region" description="Polar residues" evidence="2">
    <location>
        <begin position="527"/>
        <end position="543"/>
    </location>
</feature>
<dbReference type="Gramene" id="TKW16801">
    <property type="protein sequence ID" value="TKW16801"/>
    <property type="gene ID" value="SEVIR_5G323700v2"/>
</dbReference>
<sequence length="549" mass="62521">MVGGMRKLTSICERLAASGTGSGSGSRSGSGRGRRRGRPRRRVEEEEEEEVVVQRPRGKGKAARPLSPEPEVEEEEEEEEEVPSAHASGDDEEEEAEEEEQQEQEGDGEAGDAQSKIWLRGPSSLPKRPIPEHLRPLIKLVGTKSWIKLSGGDHNRKANGILGLLCRVHFPGLVVYAGQQQPAYTWDHYVAAPDVPDRQQRRLLDFYRCQEGFEAKAKAVCDVAAKKLVKDMHYEARIQAIIEFHAQYRQMKVRKEEARTMNMTKDQFMRVPPWWCRAHMPCWERMVDMWLEPGWLENHLACRQRRLQMPTAPHHQGSLSLDEYREKWSASHDGRPCSQLKAWVLSKKGKATADIDFNPDDPSEAYSYPSIHNRVSEYTKMAREVHGPDFDPSSEDIDGEIVMRVGGGKKHGRYWIGDGVLDTASTPTLSQIRARSTDSSPAIRPRSTAAQFQMEALQAQVEEARKKQEEMAAQMEEMRRRMEEENRIRMEQMFQYMQNFASSMGQSLPPPPPMMFPPPQPPTTTPNQSAASNNEDQDLSQWSPWPPRK</sequence>
<proteinExistence type="predicted"/>
<gene>
    <name evidence="3" type="ORF">SEVIR_5G323700v2</name>
</gene>
<feature type="compositionally biased region" description="Pro residues" evidence="2">
    <location>
        <begin position="508"/>
        <end position="524"/>
    </location>
</feature>
<feature type="compositionally biased region" description="Basic residues" evidence="2">
    <location>
        <begin position="32"/>
        <end position="41"/>
    </location>
</feature>
<feature type="region of interest" description="Disordered" evidence="2">
    <location>
        <begin position="1"/>
        <end position="114"/>
    </location>
</feature>
<evidence type="ECO:0000313" key="3">
    <source>
        <dbReference type="EMBL" id="TKW16801.1"/>
    </source>
</evidence>
<evidence type="ECO:0000313" key="4">
    <source>
        <dbReference type="Proteomes" id="UP000298652"/>
    </source>
</evidence>
<dbReference type="InterPro" id="IPR039266">
    <property type="entry name" value="EN-1/SPM"/>
</dbReference>
<organism evidence="3 4">
    <name type="scientific">Setaria viridis</name>
    <name type="common">Green bristlegrass</name>
    <name type="synonym">Setaria italica subsp. viridis</name>
    <dbReference type="NCBI Taxonomy" id="4556"/>
    <lineage>
        <taxon>Eukaryota</taxon>
        <taxon>Viridiplantae</taxon>
        <taxon>Streptophyta</taxon>
        <taxon>Embryophyta</taxon>
        <taxon>Tracheophyta</taxon>
        <taxon>Spermatophyta</taxon>
        <taxon>Magnoliopsida</taxon>
        <taxon>Liliopsida</taxon>
        <taxon>Poales</taxon>
        <taxon>Poaceae</taxon>
        <taxon>PACMAD clade</taxon>
        <taxon>Panicoideae</taxon>
        <taxon>Panicodae</taxon>
        <taxon>Paniceae</taxon>
        <taxon>Cenchrinae</taxon>
        <taxon>Setaria</taxon>
    </lineage>
</organism>
<dbReference type="EMBL" id="CM016556">
    <property type="protein sequence ID" value="TKW16801.1"/>
    <property type="molecule type" value="Genomic_DNA"/>
</dbReference>
<dbReference type="AlphaFoldDB" id="A0A4U6UKD0"/>
<keyword evidence="4" id="KW-1185">Reference proteome</keyword>
<keyword evidence="1" id="KW-0175">Coiled coil</keyword>
<dbReference type="GO" id="GO:0032196">
    <property type="term" value="P:transposition"/>
    <property type="evidence" value="ECO:0007669"/>
    <property type="project" value="InterPro"/>
</dbReference>
<dbReference type="Proteomes" id="UP000298652">
    <property type="component" value="Chromosome 5"/>
</dbReference>
<accession>A0A4U6UKD0</accession>
<dbReference type="PANTHER" id="PTHR33157">
    <property type="entry name" value="AUTONOMOUS TRANSPOSABLE ELEMENT EN-1 MOSAIC PROTEIN-RELATED"/>
    <property type="match status" value="1"/>
</dbReference>
<evidence type="ECO:0000256" key="2">
    <source>
        <dbReference type="SAM" id="MobiDB-lite"/>
    </source>
</evidence>
<reference evidence="3" key="1">
    <citation type="submission" date="2019-03" db="EMBL/GenBank/DDBJ databases">
        <title>WGS assembly of Setaria viridis.</title>
        <authorList>
            <person name="Huang P."/>
            <person name="Jenkins J."/>
            <person name="Grimwood J."/>
            <person name="Barry K."/>
            <person name="Healey A."/>
            <person name="Mamidi S."/>
            <person name="Sreedasyam A."/>
            <person name="Shu S."/>
            <person name="Feldman M."/>
            <person name="Wu J."/>
            <person name="Yu Y."/>
            <person name="Chen C."/>
            <person name="Johnson J."/>
            <person name="Rokhsar D."/>
            <person name="Baxter I."/>
            <person name="Schmutz J."/>
            <person name="Brutnell T."/>
            <person name="Kellogg E."/>
        </authorList>
    </citation>
    <scope>NUCLEOTIDE SEQUENCE [LARGE SCALE GENOMIC DNA]</scope>
</reference>
<feature type="compositionally biased region" description="Acidic residues" evidence="2">
    <location>
        <begin position="90"/>
        <end position="110"/>
    </location>
</feature>
<dbReference type="PANTHER" id="PTHR33157:SF12">
    <property type="entry name" value="TRANSPOSASE TNP1_EN_SPM-LIKE DOMAIN-CONTAINING PROTEIN"/>
    <property type="match status" value="1"/>
</dbReference>
<name>A0A4U6UKD0_SETVI</name>
<dbReference type="OMA" id="HIGSKME"/>
<feature type="compositionally biased region" description="Gly residues" evidence="2">
    <location>
        <begin position="20"/>
        <end position="31"/>
    </location>
</feature>
<feature type="compositionally biased region" description="Acidic residues" evidence="2">
    <location>
        <begin position="70"/>
        <end position="82"/>
    </location>
</feature>
<evidence type="ECO:0000256" key="1">
    <source>
        <dbReference type="SAM" id="Coils"/>
    </source>
</evidence>
<protein>
    <submittedName>
        <fullName evidence="3">Uncharacterized protein</fullName>
    </submittedName>
</protein>
<feature type="coiled-coil region" evidence="1">
    <location>
        <begin position="447"/>
        <end position="488"/>
    </location>
</feature>